<evidence type="ECO:0000259" key="1">
    <source>
        <dbReference type="Pfam" id="PF12937"/>
    </source>
</evidence>
<dbReference type="SUPFAM" id="SSF81383">
    <property type="entry name" value="F-box domain"/>
    <property type="match status" value="1"/>
</dbReference>
<organism evidence="2">
    <name type="scientific">Ganoderma boninense</name>
    <dbReference type="NCBI Taxonomy" id="34458"/>
    <lineage>
        <taxon>Eukaryota</taxon>
        <taxon>Fungi</taxon>
        <taxon>Dikarya</taxon>
        <taxon>Basidiomycota</taxon>
        <taxon>Agaricomycotina</taxon>
        <taxon>Agaricomycetes</taxon>
        <taxon>Polyporales</taxon>
        <taxon>Polyporaceae</taxon>
        <taxon>Ganoderma</taxon>
    </lineage>
</organism>
<feature type="domain" description="F-box" evidence="1">
    <location>
        <begin position="15"/>
        <end position="79"/>
    </location>
</feature>
<dbReference type="AlphaFoldDB" id="A0A5K1K320"/>
<gene>
    <name evidence="2" type="primary">P87199</name>
</gene>
<sequence>MITSDMPFLKPPLFHLPNEILSPVFEIVANLEEHATNAAMYYGLRRDTSTLMKWVRLMLVCRHWRYVGLSSPCLWRRISVTENLQSLQYRLARAVGCTIDVFLAPRPVTNESAMPLLLSLAPQIRAIHSCDSFVFKTLPSIKALFQLSLPSLESIVLLPDDVGRFPQVDDSLEELKEWFDLGLCSALLPRLRKLEIRRIVMPPPPASFTALRELIINMEQLKYPPLGAQDVVQILAHSPQLEMFKIVSSHLWEYSSSSQAPANVEPGKHHQCRLPFLREVDISCPYDFATEILQAVDAPDLCLFRAKVFVHTPVVAGDIGSRIFPPSLRHFVHRLTSFRIVPTAGSYGFYIHGTPFPAPRRSRHNRSCFWAEVAVEDHTATIDALDAALDTACTVLAGAPLARLAIADFELEVDEPPPETWQRLDRTFPALDSLRVGQCSEVVAASFLTAFAESSTEEGSWPALRRLSINTQSWDCFALNSVNLYDIFTLVLDALRARRERAADVVALSLEHEMRSSAPLTAHRWMLRDISSLCGGQFRCRICKGDARPFQVELSDLFESSESRMLSAREECATATSGDSDTGGVSSSAVLTGRVSAVSCANARDGGERDEYSVSKIFRRRRACHFGRH</sequence>
<dbReference type="InterPro" id="IPR036047">
    <property type="entry name" value="F-box-like_dom_sf"/>
</dbReference>
<dbReference type="InterPro" id="IPR001810">
    <property type="entry name" value="F-box_dom"/>
</dbReference>
<dbReference type="Pfam" id="PF12937">
    <property type="entry name" value="F-box-like"/>
    <property type="match status" value="1"/>
</dbReference>
<accession>A0A5K1K320</accession>
<protein>
    <submittedName>
        <fullName evidence="2">Kinesin motor protein</fullName>
    </submittedName>
</protein>
<dbReference type="EMBL" id="LR728248">
    <property type="protein sequence ID" value="VWP00196.1"/>
    <property type="molecule type" value="Genomic_DNA"/>
</dbReference>
<reference evidence="2" key="1">
    <citation type="submission" date="2019-10" db="EMBL/GenBank/DDBJ databases">
        <authorList>
            <person name="Nor Muhammad N."/>
        </authorList>
    </citation>
    <scope>NUCLEOTIDE SEQUENCE</scope>
</reference>
<name>A0A5K1K320_9APHY</name>
<proteinExistence type="predicted"/>
<evidence type="ECO:0000313" key="2">
    <source>
        <dbReference type="EMBL" id="VWP00196.1"/>
    </source>
</evidence>
<dbReference type="Gene3D" id="1.20.1280.50">
    <property type="match status" value="1"/>
</dbReference>